<feature type="compositionally biased region" description="Basic residues" evidence="1">
    <location>
        <begin position="1"/>
        <end position="10"/>
    </location>
</feature>
<feature type="region of interest" description="Disordered" evidence="1">
    <location>
        <begin position="1"/>
        <end position="21"/>
    </location>
</feature>
<evidence type="ECO:0000256" key="1">
    <source>
        <dbReference type="SAM" id="MobiDB-lite"/>
    </source>
</evidence>
<organism evidence="2 3">
    <name type="scientific">Chrysophaeum taylorii</name>
    <dbReference type="NCBI Taxonomy" id="2483200"/>
    <lineage>
        <taxon>Eukaryota</taxon>
        <taxon>Sar</taxon>
        <taxon>Stramenopiles</taxon>
        <taxon>Ochrophyta</taxon>
        <taxon>Pelagophyceae</taxon>
        <taxon>Pelagomonadales</taxon>
        <taxon>Pelagomonadaceae</taxon>
        <taxon>Chrysophaeum</taxon>
    </lineage>
</organism>
<sequence length="287" mass="31295">MFTTTRRTRASRSLSDDPSAGGEMVAHNHFASLVKVQAPRRCIGTEVQFRDVVRPPPRRILIDSLGDAPTCGAAIDDEVVAFDNKSVRRSSAAELVASARAGDGEISMLVWGLRGHHGCYGFQFPVYCTALDIDLGEIPAPRCVDFDGTVVAVVDMNTSRLRAARGLGIERGDILIGINHEPLPDHEPRHVVVKRIRDNLILGPVVLNFWRCTDDNALYEIQRSAVRATRIERARQGGFDGRAAQLELSADNCVSVAGCQTGFCAYPALREVASPPQPDNEPPPFRA</sequence>
<dbReference type="AlphaFoldDB" id="A0AAD7UL20"/>
<evidence type="ECO:0000313" key="3">
    <source>
        <dbReference type="Proteomes" id="UP001230188"/>
    </source>
</evidence>
<evidence type="ECO:0000313" key="2">
    <source>
        <dbReference type="EMBL" id="KAJ8609078.1"/>
    </source>
</evidence>
<proteinExistence type="predicted"/>
<keyword evidence="3" id="KW-1185">Reference proteome</keyword>
<dbReference type="EMBL" id="JAQMWT010000153">
    <property type="protein sequence ID" value="KAJ8609078.1"/>
    <property type="molecule type" value="Genomic_DNA"/>
</dbReference>
<protein>
    <recommendedName>
        <fullName evidence="4">PDZ domain-containing protein</fullName>
    </recommendedName>
</protein>
<dbReference type="Proteomes" id="UP001230188">
    <property type="component" value="Unassembled WGS sequence"/>
</dbReference>
<name>A0AAD7UL20_9STRA</name>
<accession>A0AAD7UL20</accession>
<comment type="caution">
    <text evidence="2">The sequence shown here is derived from an EMBL/GenBank/DDBJ whole genome shotgun (WGS) entry which is preliminary data.</text>
</comment>
<reference evidence="2" key="1">
    <citation type="submission" date="2023-01" db="EMBL/GenBank/DDBJ databases">
        <title>Metagenome sequencing of chrysophaentin producing Chrysophaeum taylorii.</title>
        <authorList>
            <person name="Davison J."/>
            <person name="Bewley C."/>
        </authorList>
    </citation>
    <scope>NUCLEOTIDE SEQUENCE</scope>
    <source>
        <strain evidence="2">NIES-1699</strain>
    </source>
</reference>
<evidence type="ECO:0008006" key="4">
    <source>
        <dbReference type="Google" id="ProtNLM"/>
    </source>
</evidence>
<gene>
    <name evidence="2" type="ORF">CTAYLR_010242</name>
</gene>